<evidence type="ECO:0008006" key="3">
    <source>
        <dbReference type="Google" id="ProtNLM"/>
    </source>
</evidence>
<gene>
    <name evidence="1" type="ORF">DIZ79_03415</name>
</gene>
<protein>
    <recommendedName>
        <fullName evidence="3">Nudix hydrolase domain-containing protein</fullName>
    </recommendedName>
</protein>
<dbReference type="SUPFAM" id="SSF55811">
    <property type="entry name" value="Nudix"/>
    <property type="match status" value="1"/>
</dbReference>
<evidence type="ECO:0000313" key="2">
    <source>
        <dbReference type="Proteomes" id="UP000255508"/>
    </source>
</evidence>
<organism evidence="1 2">
    <name type="scientific">endosymbiont of Lamellibrachia luymesi</name>
    <dbReference type="NCBI Taxonomy" id="2200907"/>
    <lineage>
        <taxon>Bacteria</taxon>
        <taxon>Pseudomonadati</taxon>
        <taxon>Pseudomonadota</taxon>
        <taxon>Gammaproteobacteria</taxon>
        <taxon>sulfur-oxidizing symbionts</taxon>
    </lineage>
</organism>
<sequence length="104" mass="11762">MEEQDMGAGVIPFAVSDCKVYFLFQTTFAGRKTGYLIDFGGGLGVDEDYRETAIREFIEETETMYFSDDIQQASRSVERVMNQTPSNFRTGISKHLTGNGRPTW</sequence>
<dbReference type="Proteomes" id="UP000255508">
    <property type="component" value="Unassembled WGS sequence"/>
</dbReference>
<evidence type="ECO:0000313" key="1">
    <source>
        <dbReference type="EMBL" id="RDH92464.1"/>
    </source>
</evidence>
<dbReference type="AlphaFoldDB" id="A0A370E1W7"/>
<dbReference type="EMBL" id="QFXD01000059">
    <property type="protein sequence ID" value="RDH92464.1"/>
    <property type="molecule type" value="Genomic_DNA"/>
</dbReference>
<accession>A0A370E1W7</accession>
<dbReference type="InterPro" id="IPR015797">
    <property type="entry name" value="NUDIX_hydrolase-like_dom_sf"/>
</dbReference>
<name>A0A370E1W7_9GAMM</name>
<reference evidence="1 2" key="1">
    <citation type="journal article" date="2018" name="ISME J.">
        <title>Endosymbiont genomes yield clues of tubeworm success.</title>
        <authorList>
            <person name="Li Y."/>
            <person name="Liles M.R."/>
            <person name="Halanych K.M."/>
        </authorList>
    </citation>
    <scope>NUCLEOTIDE SEQUENCE [LARGE SCALE GENOMIC DNA]</scope>
    <source>
        <strain evidence="1">A1422</strain>
    </source>
</reference>
<proteinExistence type="predicted"/>
<comment type="caution">
    <text evidence="1">The sequence shown here is derived from an EMBL/GenBank/DDBJ whole genome shotgun (WGS) entry which is preliminary data.</text>
</comment>